<comment type="similarity">
    <text evidence="3">Belongs to the RNase PH family.</text>
</comment>
<comment type="caution">
    <text evidence="9">The sequence shown here is derived from an EMBL/GenBank/DDBJ whole genome shotgun (WGS) entry which is preliminary data.</text>
</comment>
<dbReference type="GO" id="GO:0016075">
    <property type="term" value="P:rRNA catabolic process"/>
    <property type="evidence" value="ECO:0007669"/>
    <property type="project" value="TreeGrafter"/>
</dbReference>
<dbReference type="GO" id="GO:0034475">
    <property type="term" value="P:U4 snRNA 3'-end processing"/>
    <property type="evidence" value="ECO:0007669"/>
    <property type="project" value="TreeGrafter"/>
</dbReference>
<evidence type="ECO:0000256" key="1">
    <source>
        <dbReference type="ARBA" id="ARBA00004496"/>
    </source>
</evidence>
<dbReference type="SUPFAM" id="SSF54211">
    <property type="entry name" value="Ribosomal protein S5 domain 2-like"/>
    <property type="match status" value="1"/>
</dbReference>
<evidence type="ECO:0000256" key="5">
    <source>
        <dbReference type="ARBA" id="ARBA00022835"/>
    </source>
</evidence>
<comment type="subcellular location">
    <subcellularLocation>
        <location evidence="1">Cytoplasm</location>
    </subcellularLocation>
    <subcellularLocation>
        <location evidence="2">Nucleus</location>
        <location evidence="2">Nucleolus</location>
    </subcellularLocation>
</comment>
<keyword evidence="5" id="KW-0271">Exosome</keyword>
<name>A0A9D4TLW2_CHLVU</name>
<evidence type="ECO:0000313" key="9">
    <source>
        <dbReference type="EMBL" id="KAI3429333.1"/>
    </source>
</evidence>
<dbReference type="GO" id="GO:0035925">
    <property type="term" value="F:mRNA 3'-UTR AU-rich region binding"/>
    <property type="evidence" value="ECO:0007669"/>
    <property type="project" value="TreeGrafter"/>
</dbReference>
<dbReference type="SUPFAM" id="SSF55666">
    <property type="entry name" value="Ribonuclease PH domain 2-like"/>
    <property type="match status" value="1"/>
</dbReference>
<dbReference type="GO" id="GO:0034476">
    <property type="term" value="P:U5 snRNA 3'-end processing"/>
    <property type="evidence" value="ECO:0007669"/>
    <property type="project" value="TreeGrafter"/>
</dbReference>
<evidence type="ECO:0000313" key="10">
    <source>
        <dbReference type="Proteomes" id="UP001055712"/>
    </source>
</evidence>
<dbReference type="AlphaFoldDB" id="A0A9D4TLW2"/>
<dbReference type="GO" id="GO:0071028">
    <property type="term" value="P:nuclear mRNA surveillance"/>
    <property type="evidence" value="ECO:0007669"/>
    <property type="project" value="TreeGrafter"/>
</dbReference>
<proteinExistence type="inferred from homology"/>
<accession>A0A9D4TLW2</accession>
<dbReference type="EMBL" id="SIDB01000008">
    <property type="protein sequence ID" value="KAI3429333.1"/>
    <property type="molecule type" value="Genomic_DNA"/>
</dbReference>
<evidence type="ECO:0000259" key="7">
    <source>
        <dbReference type="Pfam" id="PF01138"/>
    </source>
</evidence>
<keyword evidence="10" id="KW-1185">Reference proteome</keyword>
<dbReference type="Pfam" id="PF03725">
    <property type="entry name" value="RNase_PH_C"/>
    <property type="match status" value="1"/>
</dbReference>
<organism evidence="9 10">
    <name type="scientific">Chlorella vulgaris</name>
    <name type="common">Green alga</name>
    <dbReference type="NCBI Taxonomy" id="3077"/>
    <lineage>
        <taxon>Eukaryota</taxon>
        <taxon>Viridiplantae</taxon>
        <taxon>Chlorophyta</taxon>
        <taxon>core chlorophytes</taxon>
        <taxon>Trebouxiophyceae</taxon>
        <taxon>Chlorellales</taxon>
        <taxon>Chlorellaceae</taxon>
        <taxon>Chlorella clade</taxon>
        <taxon>Chlorella</taxon>
    </lineage>
</organism>
<feature type="domain" description="Exoribonuclease phosphorolytic" evidence="7">
    <location>
        <begin position="31"/>
        <end position="171"/>
    </location>
</feature>
<protein>
    <recommendedName>
        <fullName evidence="6">Ribosomal RNA-processing protein 42</fullName>
    </recommendedName>
</protein>
<dbReference type="Proteomes" id="UP001055712">
    <property type="component" value="Unassembled WGS sequence"/>
</dbReference>
<dbReference type="InterPro" id="IPR015847">
    <property type="entry name" value="ExoRNase_PH_dom2"/>
</dbReference>
<dbReference type="GO" id="GO:0005730">
    <property type="term" value="C:nucleolus"/>
    <property type="evidence" value="ECO:0007669"/>
    <property type="project" value="UniProtKB-SubCell"/>
</dbReference>
<dbReference type="GO" id="GO:0000467">
    <property type="term" value="P:exonucleolytic trimming to generate mature 3'-end of 5.8S rRNA from tricistronic rRNA transcript (SSU-rRNA, 5.8S rRNA, LSU-rRNA)"/>
    <property type="evidence" value="ECO:0007669"/>
    <property type="project" value="TreeGrafter"/>
</dbReference>
<evidence type="ECO:0000256" key="6">
    <source>
        <dbReference type="ARBA" id="ARBA00042523"/>
    </source>
</evidence>
<dbReference type="GO" id="GO:0071035">
    <property type="term" value="P:nuclear polyadenylation-dependent rRNA catabolic process"/>
    <property type="evidence" value="ECO:0007669"/>
    <property type="project" value="TreeGrafter"/>
</dbReference>
<evidence type="ECO:0000259" key="8">
    <source>
        <dbReference type="Pfam" id="PF03725"/>
    </source>
</evidence>
<dbReference type="InterPro" id="IPR050590">
    <property type="entry name" value="Exosome_comp_Rrp42_subfam"/>
</dbReference>
<dbReference type="GO" id="GO:0071038">
    <property type="term" value="P:TRAMP-dependent tRNA surveillance pathway"/>
    <property type="evidence" value="ECO:0007669"/>
    <property type="project" value="TreeGrafter"/>
</dbReference>
<reference evidence="9" key="1">
    <citation type="journal article" date="2019" name="Plant J.">
        <title>Chlorella vulgaris genome assembly and annotation reveals the molecular basis for metabolic acclimation to high light conditions.</title>
        <authorList>
            <person name="Cecchin M."/>
            <person name="Marcolungo L."/>
            <person name="Rossato M."/>
            <person name="Girolomoni L."/>
            <person name="Cosentino E."/>
            <person name="Cuine S."/>
            <person name="Li-Beisson Y."/>
            <person name="Delledonne M."/>
            <person name="Ballottari M."/>
        </authorList>
    </citation>
    <scope>NUCLEOTIDE SEQUENCE</scope>
    <source>
        <strain evidence="9">211/11P</strain>
    </source>
</reference>
<dbReference type="InterPro" id="IPR001247">
    <property type="entry name" value="ExoRNase_PH_dom1"/>
</dbReference>
<dbReference type="Gene3D" id="3.30.230.70">
    <property type="entry name" value="GHMP Kinase, N-terminal domain"/>
    <property type="match status" value="1"/>
</dbReference>
<dbReference type="InterPro" id="IPR036345">
    <property type="entry name" value="ExoRNase_PH_dom2_sf"/>
</dbReference>
<evidence type="ECO:0000256" key="4">
    <source>
        <dbReference type="ARBA" id="ARBA00022490"/>
    </source>
</evidence>
<keyword evidence="4" id="KW-0963">Cytoplasm</keyword>
<evidence type="ECO:0000256" key="2">
    <source>
        <dbReference type="ARBA" id="ARBA00004604"/>
    </source>
</evidence>
<dbReference type="PANTHER" id="PTHR11097:SF8">
    <property type="entry name" value="EXOSOME COMPLEX COMPONENT RRP42"/>
    <property type="match status" value="1"/>
</dbReference>
<dbReference type="PANTHER" id="PTHR11097">
    <property type="entry name" value="EXOSOME COMPLEX EXONUCLEASE RIBOSOMAL RNA PROCESSING PROTEIN"/>
    <property type="match status" value="1"/>
</dbReference>
<dbReference type="InterPro" id="IPR027408">
    <property type="entry name" value="PNPase/RNase_PH_dom_sf"/>
</dbReference>
<feature type="domain" description="Exoribonuclease phosphorolytic" evidence="8">
    <location>
        <begin position="203"/>
        <end position="268"/>
    </location>
</feature>
<dbReference type="Pfam" id="PF01138">
    <property type="entry name" value="RNase_PH"/>
    <property type="match status" value="1"/>
</dbReference>
<dbReference type="GO" id="GO:0000176">
    <property type="term" value="C:nuclear exosome (RNase complex)"/>
    <property type="evidence" value="ECO:0007669"/>
    <property type="project" value="TreeGrafter"/>
</dbReference>
<reference evidence="9" key="2">
    <citation type="submission" date="2020-11" db="EMBL/GenBank/DDBJ databases">
        <authorList>
            <person name="Cecchin M."/>
            <person name="Marcolungo L."/>
            <person name="Rossato M."/>
            <person name="Girolomoni L."/>
            <person name="Cosentino E."/>
            <person name="Cuine S."/>
            <person name="Li-Beisson Y."/>
            <person name="Delledonne M."/>
            <person name="Ballottari M."/>
        </authorList>
    </citation>
    <scope>NUCLEOTIDE SEQUENCE</scope>
    <source>
        <strain evidence="9">211/11P</strain>
        <tissue evidence="9">Whole cell</tissue>
    </source>
</reference>
<dbReference type="GO" id="GO:0000177">
    <property type="term" value="C:cytoplasmic exosome (RNase complex)"/>
    <property type="evidence" value="ECO:0007669"/>
    <property type="project" value="TreeGrafter"/>
</dbReference>
<gene>
    <name evidence="9" type="ORF">D9Q98_005428</name>
</gene>
<dbReference type="InterPro" id="IPR020568">
    <property type="entry name" value="Ribosomal_Su5_D2-typ_SF"/>
</dbReference>
<dbReference type="OrthoDB" id="272245at2759"/>
<evidence type="ECO:0000256" key="3">
    <source>
        <dbReference type="ARBA" id="ARBA00006678"/>
    </source>
</evidence>
<dbReference type="GO" id="GO:0034473">
    <property type="term" value="P:U1 snRNA 3'-end processing"/>
    <property type="evidence" value="ECO:0007669"/>
    <property type="project" value="TreeGrafter"/>
</dbReference>
<dbReference type="CDD" id="cd11367">
    <property type="entry name" value="RNase_PH_RRP42"/>
    <property type="match status" value="1"/>
</dbReference>
<sequence>MAAPLISQGEVEWITAGVSYNTRNDGRKREDFRHLKVQLGMLAQATGSARVQLGETDVIVGVKAEIGVPDADRPDCGRIVFGVECSPVASPAFRGRGGDELSSELARALERSMYPGPSGRGGGIDLSVLSIVSGKTCWVLHVDALLLNIGGNLHDAVSAAAQAALADAKVPKVQVVQGEDPSDEPDYEVDDDPSEAMRLDASGMPICITVSLIGGHCVVDLTVQEELCSAAAMQVAVDASGGVCGITKRRQKGIEASLAMEMIEVAQRAAAQLHTALSSSLAEQQGQQQMAVG</sequence>